<protein>
    <recommendedName>
        <fullName evidence="3">SWIM-type domain-containing protein</fullName>
    </recommendedName>
</protein>
<reference evidence="1 2" key="1">
    <citation type="submission" date="2023-08" db="EMBL/GenBank/DDBJ databases">
        <title>A Necator americanus chromosomal reference genome.</title>
        <authorList>
            <person name="Ilik V."/>
            <person name="Petrzelkova K.J."/>
            <person name="Pardy F."/>
            <person name="Fuh T."/>
            <person name="Niatou-Singa F.S."/>
            <person name="Gouil Q."/>
            <person name="Baker L."/>
            <person name="Ritchie M.E."/>
            <person name="Jex A.R."/>
            <person name="Gazzola D."/>
            <person name="Li H."/>
            <person name="Toshio Fujiwara R."/>
            <person name="Zhan B."/>
            <person name="Aroian R.V."/>
            <person name="Pafco B."/>
            <person name="Schwarz E.M."/>
        </authorList>
    </citation>
    <scope>NUCLEOTIDE SEQUENCE [LARGE SCALE GENOMIC DNA]</scope>
    <source>
        <strain evidence="1 2">Aroian</strain>
        <tissue evidence="1">Whole animal</tissue>
    </source>
</reference>
<sequence length="104" mass="11631">MPTGSGMLVNQIIVGTNQPCRCSNYQLCCHAFHYVEPRKLTEIVFGASVAGGNYEPDYYSHPERPSAALITLVGMEVMDQMDWIGGGFDERCSVLRNESKHLYQ</sequence>
<accession>A0ABR1CT91</accession>
<keyword evidence="2" id="KW-1185">Reference proteome</keyword>
<evidence type="ECO:0000313" key="1">
    <source>
        <dbReference type="EMBL" id="KAK6741057.1"/>
    </source>
</evidence>
<comment type="caution">
    <text evidence="1">The sequence shown here is derived from an EMBL/GenBank/DDBJ whole genome shotgun (WGS) entry which is preliminary data.</text>
</comment>
<evidence type="ECO:0000313" key="2">
    <source>
        <dbReference type="Proteomes" id="UP001303046"/>
    </source>
</evidence>
<dbReference type="Proteomes" id="UP001303046">
    <property type="component" value="Unassembled WGS sequence"/>
</dbReference>
<gene>
    <name evidence="1" type="primary">Necator_chrIII.g9877</name>
    <name evidence="1" type="ORF">RB195_009112</name>
</gene>
<evidence type="ECO:0008006" key="3">
    <source>
        <dbReference type="Google" id="ProtNLM"/>
    </source>
</evidence>
<dbReference type="EMBL" id="JAVFWL010000003">
    <property type="protein sequence ID" value="KAK6741057.1"/>
    <property type="molecule type" value="Genomic_DNA"/>
</dbReference>
<organism evidence="1 2">
    <name type="scientific">Necator americanus</name>
    <name type="common">Human hookworm</name>
    <dbReference type="NCBI Taxonomy" id="51031"/>
    <lineage>
        <taxon>Eukaryota</taxon>
        <taxon>Metazoa</taxon>
        <taxon>Ecdysozoa</taxon>
        <taxon>Nematoda</taxon>
        <taxon>Chromadorea</taxon>
        <taxon>Rhabditida</taxon>
        <taxon>Rhabditina</taxon>
        <taxon>Rhabditomorpha</taxon>
        <taxon>Strongyloidea</taxon>
        <taxon>Ancylostomatidae</taxon>
        <taxon>Bunostominae</taxon>
        <taxon>Necator</taxon>
    </lineage>
</organism>
<proteinExistence type="predicted"/>
<name>A0ABR1CT91_NECAM</name>